<feature type="domain" description="B box-type" evidence="12">
    <location>
        <begin position="528"/>
        <end position="571"/>
    </location>
</feature>
<dbReference type="Pfam" id="PF01436">
    <property type="entry name" value="NHL"/>
    <property type="match status" value="4"/>
</dbReference>
<dbReference type="Gene3D" id="3.30.160.60">
    <property type="entry name" value="Classic Zinc Finger"/>
    <property type="match status" value="2"/>
</dbReference>
<dbReference type="Proteomes" id="UP000225706">
    <property type="component" value="Unassembled WGS sequence"/>
</dbReference>
<dbReference type="PANTHER" id="PTHR25462">
    <property type="entry name" value="BONUS, ISOFORM C-RELATED"/>
    <property type="match status" value="1"/>
</dbReference>
<evidence type="ECO:0000256" key="7">
    <source>
        <dbReference type="PROSITE-ProRule" id="PRU00024"/>
    </source>
</evidence>
<proteinExistence type="inferred from homology"/>
<evidence type="ECO:0000256" key="5">
    <source>
        <dbReference type="ARBA" id="ARBA00022771"/>
    </source>
</evidence>
<dbReference type="Pfam" id="PF00643">
    <property type="entry name" value="zf-B_box"/>
    <property type="match status" value="2"/>
</dbReference>
<dbReference type="Gene3D" id="4.10.830.40">
    <property type="match status" value="1"/>
</dbReference>
<keyword evidence="10" id="KW-0175">Coiled coil</keyword>
<feature type="domain" description="B box-type" evidence="12">
    <location>
        <begin position="468"/>
        <end position="515"/>
    </location>
</feature>
<evidence type="ECO:0000256" key="2">
    <source>
        <dbReference type="ARBA" id="ARBA00022553"/>
    </source>
</evidence>
<evidence type="ECO:0000256" key="1">
    <source>
        <dbReference type="ARBA" id="ARBA00008518"/>
    </source>
</evidence>
<dbReference type="SUPFAM" id="SSF101898">
    <property type="entry name" value="NHL repeat"/>
    <property type="match status" value="1"/>
</dbReference>
<dbReference type="SUPFAM" id="SSF81296">
    <property type="entry name" value="E set domains"/>
    <property type="match status" value="1"/>
</dbReference>
<dbReference type="InterPro" id="IPR027370">
    <property type="entry name" value="Znf-RING_euk"/>
</dbReference>
<dbReference type="OrthoDB" id="342730at2759"/>
<evidence type="ECO:0000256" key="8">
    <source>
        <dbReference type="PROSITE-ProRule" id="PRU00087"/>
    </source>
</evidence>
<feature type="coiled-coil region" evidence="10">
    <location>
        <begin position="644"/>
        <end position="678"/>
    </location>
</feature>
<feature type="repeat" description="NHL" evidence="9">
    <location>
        <begin position="1035"/>
        <end position="1078"/>
    </location>
</feature>
<dbReference type="InterPro" id="IPR014756">
    <property type="entry name" value="Ig_E-set"/>
</dbReference>
<feature type="domain" description="B box-type" evidence="12">
    <location>
        <begin position="153"/>
        <end position="196"/>
    </location>
</feature>
<dbReference type="SUPFAM" id="SSF57850">
    <property type="entry name" value="RING/U-box"/>
    <property type="match status" value="2"/>
</dbReference>
<dbReference type="GO" id="GO:0008270">
    <property type="term" value="F:zinc ion binding"/>
    <property type="evidence" value="ECO:0007669"/>
    <property type="project" value="UniProtKB-KW"/>
</dbReference>
<evidence type="ECO:0000313" key="13">
    <source>
        <dbReference type="EMBL" id="PFX22496.1"/>
    </source>
</evidence>
<dbReference type="InterPro" id="IPR013783">
    <property type="entry name" value="Ig-like_fold"/>
</dbReference>
<comment type="caution">
    <text evidence="13">The sequence shown here is derived from an EMBL/GenBank/DDBJ whole genome shotgun (WGS) entry which is preliminary data.</text>
</comment>
<dbReference type="Gene3D" id="2.120.10.30">
    <property type="entry name" value="TolB, C-terminal domain"/>
    <property type="match status" value="2"/>
</dbReference>
<feature type="coiled-coil region" evidence="10">
    <location>
        <begin position="561"/>
        <end position="620"/>
    </location>
</feature>
<dbReference type="InterPro" id="IPR017868">
    <property type="entry name" value="Filamin/ABP280_repeat-like"/>
</dbReference>
<dbReference type="PROSITE" id="PS50194">
    <property type="entry name" value="FILAMIN_REPEAT"/>
    <property type="match status" value="1"/>
</dbReference>
<keyword evidence="14" id="KW-1185">Reference proteome</keyword>
<dbReference type="InterPro" id="IPR011042">
    <property type="entry name" value="6-blade_b-propeller_TolB-like"/>
</dbReference>
<keyword evidence="6" id="KW-0862">Zinc</keyword>
<dbReference type="SUPFAM" id="SSF57845">
    <property type="entry name" value="B-box zinc-binding domain"/>
    <property type="match status" value="2"/>
</dbReference>
<name>A0A2B4RZB7_STYPI</name>
<dbReference type="SMART" id="SM00184">
    <property type="entry name" value="RING"/>
    <property type="match status" value="2"/>
</dbReference>
<dbReference type="Gene3D" id="3.30.40.10">
    <property type="entry name" value="Zinc/RING finger domain, C3HC4 (zinc finger)"/>
    <property type="match status" value="2"/>
</dbReference>
<evidence type="ECO:0000256" key="10">
    <source>
        <dbReference type="SAM" id="Coils"/>
    </source>
</evidence>
<keyword evidence="3" id="KW-0479">Metal-binding</keyword>
<feature type="domain" description="RING-type" evidence="11">
    <location>
        <begin position="391"/>
        <end position="434"/>
    </location>
</feature>
<evidence type="ECO:0000259" key="12">
    <source>
        <dbReference type="PROSITE" id="PS50119"/>
    </source>
</evidence>
<accession>A0A2B4RZB7</accession>
<feature type="domain" description="B box-type" evidence="12">
    <location>
        <begin position="93"/>
        <end position="140"/>
    </location>
</feature>
<feature type="repeat" description="NHL" evidence="9">
    <location>
        <begin position="946"/>
        <end position="989"/>
    </location>
</feature>
<feature type="repeat" description="NHL" evidence="9">
    <location>
        <begin position="1082"/>
        <end position="1125"/>
    </location>
</feature>
<dbReference type="CDD" id="cd19757">
    <property type="entry name" value="Bbox1"/>
    <property type="match status" value="1"/>
</dbReference>
<dbReference type="PANTHER" id="PTHR25462:SF296">
    <property type="entry name" value="MEIOTIC P26, ISOFORM F"/>
    <property type="match status" value="1"/>
</dbReference>
<evidence type="ECO:0000256" key="3">
    <source>
        <dbReference type="ARBA" id="ARBA00022723"/>
    </source>
</evidence>
<sequence>MDVETFLNDLRAQVSCPLCKSIFTDPKQLPCLHVFCLQCLKHRHETSHDRDIIKCPDCQALCTVPDSGDLKDLPTSYYLNGLIDVLAIKEQKTSQVRCGNCDKESSESFYCFHCRIFYCQECFTGHNKLRGNEDHRVLALKDFQDKDFEDVLKRPSFCQKEWHEKEELKYFCKTCEAALCQTCVLMDHVGHAMVHIDEEAERRKIEIESLIKAQKCSLRENMNTIAKIDEECAQVIQHGENVKRDVQKFVDKLIATIEAKTQNVLASVENEANGTIIAQKKEMENQLALLESSLERADKLLSRGTDIDVVQLSQFMESMFSDETDPLQAADNDPDRYIVTDDSKNCYKKEVTRLHLFKLTDSSKTLFCALAFEDEMDIKTLFLNLREEVSCSVCTNVFTDPKQLQCLHSFCAQCLKQWYRTSHGRDTIRCPQCQALSRMPESGDPKDLPTSFYLNGLIDVLAIKECKSSQVRCGNCDKKSSETSYCFQCCIFYCQECVTGHNIMRSSKDHRVLALKDFRDEDFEDVIKRPSYCSKQRHEKEELKYFCKGCDAVVCQTCVLMDHAGHALEHLQEEAERQKIEMKSLIEAQKRNLREKINTIGQLEKEYAKLIQQGEEAKRNVQSFVDDLIALIQSKKENIIAKVENQTKESLQALTAEKTEIESQIKSIESSLEKTNELLTRRTDAEVVQLKKSLHATIATQNESQLVESDPQNIPALVFMENQKMLNTVNSEEIGILLHASKKTEARMSVTEGKELSEVFIGHEVQFVLTTKNAKGEQCYNKYDNVTVEITDERHLQCTAEVRINNSEDGRYQISYSPRDSGRFEVTMKVNGEQTIGSPLIMKVKQFKLTPVSTFGTFGSCDGKLNKPCGLAVNAIDEIAVTESFNHRVQIFNTDGLNLKSFGRLGNGMGEFKKPKGITFHQNGNIFVADQDNHRVQIFSREGEFLGKFGGKGGLDVHLSYLRGLSVDSDGNILVVDKGNKLIKIFSPEGKFLKKFGVKGSLNFPVHCVQYDRYLIVSDRGEHCIKVFDRNGNFQYKFGKQGKGDGEFQSPNGLSVNKSGHLMVCDTENHRIQVFELSGKFVGKFGTKGTGLGEFNHPRSISMLNDGRIVVCELGNHRIQLFSFENKTQAATGKSNLV</sequence>
<protein>
    <submittedName>
        <fullName evidence="13">E3 ubiquitin-protein ligase TRIM71</fullName>
    </submittedName>
</protein>
<dbReference type="InterPro" id="IPR000315">
    <property type="entry name" value="Znf_B-box"/>
</dbReference>
<keyword evidence="4" id="KW-0677">Repeat</keyword>
<dbReference type="PROSITE" id="PS51125">
    <property type="entry name" value="NHL"/>
    <property type="match status" value="5"/>
</dbReference>
<comment type="similarity">
    <text evidence="1">Belongs to the TRIM/RBCC family.</text>
</comment>
<dbReference type="Gene3D" id="2.60.40.10">
    <property type="entry name" value="Immunoglobulins"/>
    <property type="match status" value="1"/>
</dbReference>
<evidence type="ECO:0000256" key="6">
    <source>
        <dbReference type="ARBA" id="ARBA00022833"/>
    </source>
</evidence>
<feature type="repeat" description="Filamin" evidence="8">
    <location>
        <begin position="741"/>
        <end position="844"/>
    </location>
</feature>
<evidence type="ECO:0000313" key="14">
    <source>
        <dbReference type="Proteomes" id="UP000225706"/>
    </source>
</evidence>
<dbReference type="PROSITE" id="PS50089">
    <property type="entry name" value="ZF_RING_2"/>
    <property type="match status" value="2"/>
</dbReference>
<dbReference type="InterPro" id="IPR017907">
    <property type="entry name" value="Znf_RING_CS"/>
</dbReference>
<keyword evidence="2" id="KW-0597">Phosphoprotein</keyword>
<evidence type="ECO:0000259" key="11">
    <source>
        <dbReference type="PROSITE" id="PS50089"/>
    </source>
</evidence>
<dbReference type="InterPro" id="IPR001298">
    <property type="entry name" value="Filamin/ABP280_rpt"/>
</dbReference>
<reference evidence="14" key="1">
    <citation type="journal article" date="2017" name="bioRxiv">
        <title>Comparative analysis of the genomes of Stylophora pistillata and Acropora digitifera provides evidence for extensive differences between species of corals.</title>
        <authorList>
            <person name="Voolstra C.R."/>
            <person name="Li Y."/>
            <person name="Liew Y.J."/>
            <person name="Baumgarten S."/>
            <person name="Zoccola D."/>
            <person name="Flot J.-F."/>
            <person name="Tambutte S."/>
            <person name="Allemand D."/>
            <person name="Aranda M."/>
        </authorList>
    </citation>
    <scope>NUCLEOTIDE SEQUENCE [LARGE SCALE GENOMIC DNA]</scope>
</reference>
<dbReference type="SMART" id="SM00557">
    <property type="entry name" value="IG_FLMN"/>
    <property type="match status" value="1"/>
</dbReference>
<dbReference type="InterPro" id="IPR001841">
    <property type="entry name" value="Znf_RING"/>
</dbReference>
<dbReference type="Pfam" id="PF00630">
    <property type="entry name" value="Filamin"/>
    <property type="match status" value="1"/>
</dbReference>
<feature type="repeat" description="NHL" evidence="9">
    <location>
        <begin position="852"/>
        <end position="895"/>
    </location>
</feature>
<keyword evidence="5 7" id="KW-0863">Zinc-finger</keyword>
<gene>
    <name evidence="13" type="primary">trim71</name>
    <name evidence="13" type="ORF">AWC38_SpisGene12999</name>
</gene>
<dbReference type="PROSITE" id="PS00518">
    <property type="entry name" value="ZF_RING_1"/>
    <property type="match status" value="2"/>
</dbReference>
<evidence type="ECO:0000256" key="4">
    <source>
        <dbReference type="ARBA" id="ARBA00022737"/>
    </source>
</evidence>
<dbReference type="EMBL" id="LSMT01000238">
    <property type="protein sequence ID" value="PFX22496.1"/>
    <property type="molecule type" value="Genomic_DNA"/>
</dbReference>
<dbReference type="SMART" id="SM00336">
    <property type="entry name" value="BBOX"/>
    <property type="match status" value="4"/>
</dbReference>
<feature type="domain" description="RING-type" evidence="11">
    <location>
        <begin position="16"/>
        <end position="59"/>
    </location>
</feature>
<dbReference type="Pfam" id="PF13445">
    <property type="entry name" value="zf-RING_UBOX"/>
    <property type="match status" value="2"/>
</dbReference>
<dbReference type="PROSITE" id="PS50119">
    <property type="entry name" value="ZF_BBOX"/>
    <property type="match status" value="4"/>
</dbReference>
<feature type="repeat" description="NHL" evidence="9">
    <location>
        <begin position="899"/>
        <end position="942"/>
    </location>
</feature>
<organism evidence="13 14">
    <name type="scientific">Stylophora pistillata</name>
    <name type="common">Smooth cauliflower coral</name>
    <dbReference type="NCBI Taxonomy" id="50429"/>
    <lineage>
        <taxon>Eukaryota</taxon>
        <taxon>Metazoa</taxon>
        <taxon>Cnidaria</taxon>
        <taxon>Anthozoa</taxon>
        <taxon>Hexacorallia</taxon>
        <taxon>Scleractinia</taxon>
        <taxon>Astrocoeniina</taxon>
        <taxon>Pocilloporidae</taxon>
        <taxon>Stylophora</taxon>
    </lineage>
</organism>
<dbReference type="AlphaFoldDB" id="A0A2B4RZB7"/>
<dbReference type="InterPro" id="IPR001258">
    <property type="entry name" value="NHL_repeat"/>
</dbReference>
<evidence type="ECO:0000256" key="9">
    <source>
        <dbReference type="PROSITE-ProRule" id="PRU00504"/>
    </source>
</evidence>
<dbReference type="InterPro" id="IPR013083">
    <property type="entry name" value="Znf_RING/FYVE/PHD"/>
</dbReference>
<dbReference type="InterPro" id="IPR047153">
    <property type="entry name" value="TRIM45/56/19-like"/>
</dbReference>